<gene>
    <name evidence="1" type="ORF">MPF_0958</name>
</gene>
<proteinExistence type="predicted"/>
<sequence length="57" mass="6173">MAPSLVRTMSPMEFTIILSIPLGPRVVLTMFATAFAAAMFTDKASLPCLCSVRGFMM</sequence>
<evidence type="ECO:0000313" key="1">
    <source>
        <dbReference type="EMBL" id="OJH50163.1"/>
    </source>
</evidence>
<dbReference type="Proteomes" id="UP000185713">
    <property type="component" value="Unassembled WGS sequence"/>
</dbReference>
<protein>
    <submittedName>
        <fullName evidence="1">Uncharacterized protein</fullName>
    </submittedName>
</protein>
<dbReference type="EMBL" id="JWTK01000002">
    <property type="protein sequence ID" value="OJH50163.1"/>
    <property type="molecule type" value="Genomic_DNA"/>
</dbReference>
<organism evidence="1 2">
    <name type="scientific">Methanohalophilus portucalensis FDF-1</name>
    <dbReference type="NCBI Taxonomy" id="523843"/>
    <lineage>
        <taxon>Archaea</taxon>
        <taxon>Methanobacteriati</taxon>
        <taxon>Methanobacteriota</taxon>
        <taxon>Stenosarchaea group</taxon>
        <taxon>Methanomicrobia</taxon>
        <taxon>Methanosarcinales</taxon>
        <taxon>Methanosarcinaceae</taxon>
        <taxon>Methanohalophilus</taxon>
    </lineage>
</organism>
<reference evidence="1 2" key="1">
    <citation type="submission" date="2014-12" db="EMBL/GenBank/DDBJ databases">
        <title>The genome sequence of Methanohalophilus portucalensis strain FDF1.</title>
        <authorList>
            <person name="Lai M.-C."/>
            <person name="Lai S.-J."/>
        </authorList>
    </citation>
    <scope>NUCLEOTIDE SEQUENCE [LARGE SCALE GENOMIC DNA]</scope>
    <source>
        <strain evidence="1 2">FDF-1</strain>
    </source>
</reference>
<accession>A0A1L9C6M4</accession>
<name>A0A1L9C6M4_9EURY</name>
<dbReference type="AlphaFoldDB" id="A0A1L9C6M4"/>
<evidence type="ECO:0000313" key="2">
    <source>
        <dbReference type="Proteomes" id="UP000185713"/>
    </source>
</evidence>
<comment type="caution">
    <text evidence="1">The sequence shown here is derived from an EMBL/GenBank/DDBJ whole genome shotgun (WGS) entry which is preliminary data.</text>
</comment>